<dbReference type="Proteomes" id="UP000199400">
    <property type="component" value="Unassembled WGS sequence"/>
</dbReference>
<sequence>MTDPRPPAGEPAGSKVPVLEDREEGRGLLGPLAYVVFIAIGSLWMFWFAASLGPATKAQAEAACRALEPEPRSGPAPEFSLQDRAGQTVSLADLRGKFVVINFWATWCEPCIREWPQLDRLAERLADRDDVVILAVSVDQDQSQVAPFLARMGLEQTGVRVLWDPTGKLHNAYGSEKLPDTYFVDAEGQLVHAYINVRDWGRPAAHHCVESMLAR</sequence>
<name>A0A1I1VKE7_9BACT</name>
<dbReference type="SUPFAM" id="SSF52833">
    <property type="entry name" value="Thioredoxin-like"/>
    <property type="match status" value="1"/>
</dbReference>
<dbReference type="EMBL" id="FOMX01000005">
    <property type="protein sequence ID" value="SFD83391.1"/>
    <property type="molecule type" value="Genomic_DNA"/>
</dbReference>
<feature type="domain" description="Thioredoxin" evidence="2">
    <location>
        <begin position="70"/>
        <end position="215"/>
    </location>
</feature>
<keyword evidence="1" id="KW-0812">Transmembrane</keyword>
<protein>
    <submittedName>
        <fullName evidence="3">Peroxiredoxin</fullName>
    </submittedName>
</protein>
<dbReference type="InterPro" id="IPR013766">
    <property type="entry name" value="Thioredoxin_domain"/>
</dbReference>
<dbReference type="PANTHER" id="PTHR42852">
    <property type="entry name" value="THIOL:DISULFIDE INTERCHANGE PROTEIN DSBE"/>
    <property type="match status" value="1"/>
</dbReference>
<dbReference type="PANTHER" id="PTHR42852:SF18">
    <property type="entry name" value="CHROMOSOME UNDETERMINED SCAFFOLD_47, WHOLE GENOME SHOTGUN SEQUENCE"/>
    <property type="match status" value="1"/>
</dbReference>
<dbReference type="RefSeq" id="WP_096330539.1">
    <property type="nucleotide sequence ID" value="NZ_FOMX01000005.1"/>
</dbReference>
<gene>
    <name evidence="3" type="ORF">SAMN02745121_01725</name>
</gene>
<keyword evidence="4" id="KW-1185">Reference proteome</keyword>
<proteinExistence type="predicted"/>
<dbReference type="PROSITE" id="PS51352">
    <property type="entry name" value="THIOREDOXIN_2"/>
    <property type="match status" value="1"/>
</dbReference>
<dbReference type="AlphaFoldDB" id="A0A1I1VKE7"/>
<dbReference type="InterPro" id="IPR036249">
    <property type="entry name" value="Thioredoxin-like_sf"/>
</dbReference>
<accession>A0A1I1VKE7</accession>
<dbReference type="InterPro" id="IPR000866">
    <property type="entry name" value="AhpC/TSA"/>
</dbReference>
<dbReference type="Pfam" id="PF00578">
    <property type="entry name" value="AhpC-TSA"/>
    <property type="match status" value="1"/>
</dbReference>
<organism evidence="3 4">
    <name type="scientific">Nannocystis exedens</name>
    <dbReference type="NCBI Taxonomy" id="54"/>
    <lineage>
        <taxon>Bacteria</taxon>
        <taxon>Pseudomonadati</taxon>
        <taxon>Myxococcota</taxon>
        <taxon>Polyangia</taxon>
        <taxon>Nannocystales</taxon>
        <taxon>Nannocystaceae</taxon>
        <taxon>Nannocystis</taxon>
    </lineage>
</organism>
<evidence type="ECO:0000313" key="4">
    <source>
        <dbReference type="Proteomes" id="UP000199400"/>
    </source>
</evidence>
<dbReference type="CDD" id="cd02966">
    <property type="entry name" value="TlpA_like_family"/>
    <property type="match status" value="1"/>
</dbReference>
<evidence type="ECO:0000259" key="2">
    <source>
        <dbReference type="PROSITE" id="PS51352"/>
    </source>
</evidence>
<dbReference type="GO" id="GO:0016491">
    <property type="term" value="F:oxidoreductase activity"/>
    <property type="evidence" value="ECO:0007669"/>
    <property type="project" value="InterPro"/>
</dbReference>
<dbReference type="OrthoDB" id="9813820at2"/>
<dbReference type="Gene3D" id="3.40.30.10">
    <property type="entry name" value="Glutaredoxin"/>
    <property type="match status" value="1"/>
</dbReference>
<reference evidence="4" key="1">
    <citation type="submission" date="2016-10" db="EMBL/GenBank/DDBJ databases">
        <authorList>
            <person name="Varghese N."/>
            <person name="Submissions S."/>
        </authorList>
    </citation>
    <scope>NUCLEOTIDE SEQUENCE [LARGE SCALE GENOMIC DNA]</scope>
    <source>
        <strain evidence="4">ATCC 25963</strain>
    </source>
</reference>
<keyword evidence="1" id="KW-0472">Membrane</keyword>
<keyword evidence="1" id="KW-1133">Transmembrane helix</keyword>
<feature type="transmembrane region" description="Helical" evidence="1">
    <location>
        <begin position="32"/>
        <end position="50"/>
    </location>
</feature>
<dbReference type="InterPro" id="IPR050553">
    <property type="entry name" value="Thioredoxin_ResA/DsbE_sf"/>
</dbReference>
<evidence type="ECO:0000256" key="1">
    <source>
        <dbReference type="SAM" id="Phobius"/>
    </source>
</evidence>
<dbReference type="STRING" id="54.SAMN02745121_01725"/>
<evidence type="ECO:0000313" key="3">
    <source>
        <dbReference type="EMBL" id="SFD83391.1"/>
    </source>
</evidence>
<dbReference type="GO" id="GO:0016209">
    <property type="term" value="F:antioxidant activity"/>
    <property type="evidence" value="ECO:0007669"/>
    <property type="project" value="InterPro"/>
</dbReference>